<reference evidence="1 2" key="1">
    <citation type="submission" date="2017-11" db="EMBL/GenBank/DDBJ databases">
        <title>Taxonomic description and genome sequences of Spirosoma HA7 sp. nov., isolated from pollen microhabitat of Corylus avellana.</title>
        <authorList>
            <person name="Ambika Manirajan B."/>
            <person name="Suarez C."/>
            <person name="Ratering S."/>
            <person name="Geissler-Plaum R."/>
            <person name="Cardinale M."/>
            <person name="Sylvia S."/>
        </authorList>
    </citation>
    <scope>NUCLEOTIDE SEQUENCE [LARGE SCALE GENOMIC DNA]</scope>
    <source>
        <strain evidence="1 2">HA7</strain>
    </source>
</reference>
<accession>A0A2K8Z6R8</accession>
<protein>
    <submittedName>
        <fullName evidence="1">Uncharacterized protein</fullName>
    </submittedName>
</protein>
<dbReference type="EMBL" id="CP025096">
    <property type="protein sequence ID" value="AUD05519.1"/>
    <property type="molecule type" value="Genomic_DNA"/>
</dbReference>
<evidence type="ECO:0000313" key="2">
    <source>
        <dbReference type="Proteomes" id="UP000232883"/>
    </source>
</evidence>
<organism evidence="1 2">
    <name type="scientific">Spirosoma pollinicola</name>
    <dbReference type="NCBI Taxonomy" id="2057025"/>
    <lineage>
        <taxon>Bacteria</taxon>
        <taxon>Pseudomonadati</taxon>
        <taxon>Bacteroidota</taxon>
        <taxon>Cytophagia</taxon>
        <taxon>Cytophagales</taxon>
        <taxon>Cytophagaceae</taxon>
        <taxon>Spirosoma</taxon>
    </lineage>
</organism>
<keyword evidence="2" id="KW-1185">Reference proteome</keyword>
<dbReference type="KEGG" id="spir:CWM47_28930"/>
<dbReference type="OrthoDB" id="1441187at2"/>
<dbReference type="Proteomes" id="UP000232883">
    <property type="component" value="Chromosome"/>
</dbReference>
<gene>
    <name evidence="1" type="ORF">CWM47_28930</name>
</gene>
<name>A0A2K8Z6R8_9BACT</name>
<dbReference type="AlphaFoldDB" id="A0A2K8Z6R8"/>
<sequence>MSAVRLKNSYLLIEASVASVAFGDDFQVSVVYYTERQTLLVAGKSKAFFEKLHKTGWLLLKDRNLLGDKSVNIRELLIDNDLDDTDRDLAYELKTTGILSITL</sequence>
<dbReference type="RefSeq" id="WP_100992072.1">
    <property type="nucleotide sequence ID" value="NZ_CP025096.1"/>
</dbReference>
<proteinExistence type="predicted"/>
<evidence type="ECO:0000313" key="1">
    <source>
        <dbReference type="EMBL" id="AUD05519.1"/>
    </source>
</evidence>